<evidence type="ECO:0000313" key="1">
    <source>
        <dbReference type="EMBL" id="EST43943.1"/>
    </source>
</evidence>
<keyword evidence="3" id="KW-1185">Reference proteome</keyword>
<dbReference type="InterPro" id="IPR036322">
    <property type="entry name" value="WD40_repeat_dom_sf"/>
</dbReference>
<gene>
    <name evidence="1" type="ORF">SS50377_16245</name>
    <name evidence="2" type="ORF">SS50377_21162</name>
</gene>
<proteinExistence type="predicted"/>
<dbReference type="AlphaFoldDB" id="V6LHZ6"/>
<protein>
    <submittedName>
        <fullName evidence="1">Uncharacterized protein</fullName>
    </submittedName>
</protein>
<name>V6LHZ6_9EUKA</name>
<dbReference type="VEuPathDB" id="GiardiaDB:SS50377_21162"/>
<reference evidence="1 2" key="1">
    <citation type="journal article" date="2014" name="PLoS Genet.">
        <title>The Genome of Spironucleus salmonicida Highlights a Fish Pathogen Adapted to Fluctuating Environments.</title>
        <authorList>
            <person name="Xu F."/>
            <person name="Jerlstrom-Hultqvist J."/>
            <person name="Einarsson E."/>
            <person name="Astvaldsson A."/>
            <person name="Svard S.G."/>
            <person name="Andersson J.O."/>
        </authorList>
    </citation>
    <scope>NUCLEOTIDE SEQUENCE</scope>
    <source>
        <strain evidence="2">ATCC 50377</strain>
    </source>
</reference>
<evidence type="ECO:0000313" key="2">
    <source>
        <dbReference type="EMBL" id="KAH0577808.1"/>
    </source>
</evidence>
<sequence length="456" mass="50981">MQPSYQFSNFEPITQFFTYKHEISTSLSPSALLLNYAIVGSQILSLKHSSSEKVSKFAQPSIQATIRADNQLLAATHSNSISISAIRTKSVLKQFKTIAAPIQLCFLGTTKIAAITKQGHVTVWDIAIGEIIFAIQLKIELNCCLQVGEKLVVLGQNQIIALNVESREVQFSAKKHQSVVEFEQKVGEYKGRVISVNYISQNEILICTDLGMQIADIKQNFIKASCQIIKGVSQAINVNNELFFACLDGSIRSCGLDLTSSKVLERFKHPLLFLSRFLIGEQTFFSVSTSKPIVYILGQQPPQIIKQVLKKFNLTNQPHSQHITLPKPQILPQSIELLMKNRAYGKALDLALSNDDLYIQQNIVMQILFDVVSSNEKALASTVFYLADDSKINFYKLVMNSFGQKEFGVLSAAVLYQLKHLGIEQGLVGQWQQKVVKMAVEWNQMEGDLAEIQRSM</sequence>
<dbReference type="EMBL" id="AUWU02000001">
    <property type="protein sequence ID" value="KAH0577808.1"/>
    <property type="molecule type" value="Genomic_DNA"/>
</dbReference>
<accession>V6LHZ6</accession>
<dbReference type="SUPFAM" id="SSF50978">
    <property type="entry name" value="WD40 repeat-like"/>
    <property type="match status" value="1"/>
</dbReference>
<dbReference type="Proteomes" id="UP000018208">
    <property type="component" value="Unassembled WGS sequence"/>
</dbReference>
<dbReference type="Gene3D" id="2.130.10.10">
    <property type="entry name" value="YVTN repeat-like/Quinoprotein amine dehydrogenase"/>
    <property type="match status" value="1"/>
</dbReference>
<organism evidence="1">
    <name type="scientific">Spironucleus salmonicida</name>
    <dbReference type="NCBI Taxonomy" id="348837"/>
    <lineage>
        <taxon>Eukaryota</taxon>
        <taxon>Metamonada</taxon>
        <taxon>Diplomonadida</taxon>
        <taxon>Hexamitidae</taxon>
        <taxon>Hexamitinae</taxon>
        <taxon>Spironucleus</taxon>
    </lineage>
</organism>
<dbReference type="EMBL" id="KI546130">
    <property type="protein sequence ID" value="EST43943.1"/>
    <property type="molecule type" value="Genomic_DNA"/>
</dbReference>
<reference evidence="2" key="2">
    <citation type="submission" date="2020-12" db="EMBL/GenBank/DDBJ databases">
        <title>New Spironucleus salmonicida genome in near-complete chromosomes.</title>
        <authorList>
            <person name="Xu F."/>
            <person name="Kurt Z."/>
            <person name="Jimenez-Gonzalez A."/>
            <person name="Astvaldsson A."/>
            <person name="Andersson J.O."/>
            <person name="Svard S.G."/>
        </authorList>
    </citation>
    <scope>NUCLEOTIDE SEQUENCE</scope>
    <source>
        <strain evidence="2">ATCC 50377</strain>
    </source>
</reference>
<dbReference type="InterPro" id="IPR015943">
    <property type="entry name" value="WD40/YVTN_repeat-like_dom_sf"/>
</dbReference>
<evidence type="ECO:0000313" key="3">
    <source>
        <dbReference type="Proteomes" id="UP000018208"/>
    </source>
</evidence>